<reference evidence="1 2" key="1">
    <citation type="submission" date="2023-02" db="EMBL/GenBank/DDBJ databases">
        <title>LHISI_Scaffold_Assembly.</title>
        <authorList>
            <person name="Stuart O.P."/>
            <person name="Cleave R."/>
            <person name="Magrath M.J.L."/>
            <person name="Mikheyev A.S."/>
        </authorList>
    </citation>
    <scope>NUCLEOTIDE SEQUENCE [LARGE SCALE GENOMIC DNA]</scope>
    <source>
        <strain evidence="1">Daus_M_001</strain>
        <tissue evidence="1">Leg muscle</tissue>
    </source>
</reference>
<comment type="caution">
    <text evidence="1">The sequence shown here is derived from an EMBL/GenBank/DDBJ whole genome shotgun (WGS) entry which is preliminary data.</text>
</comment>
<proteinExistence type="predicted"/>
<name>A0ABQ9GJN1_9NEOP</name>
<gene>
    <name evidence="1" type="ORF">PR048_025829</name>
</gene>
<protein>
    <submittedName>
        <fullName evidence="1">Uncharacterized protein</fullName>
    </submittedName>
</protein>
<dbReference type="Proteomes" id="UP001159363">
    <property type="component" value="Chromosome 10"/>
</dbReference>
<keyword evidence="2" id="KW-1185">Reference proteome</keyword>
<sequence length="66" mass="7551">MQYAMSSRKEKLPEKAVVLLKNDRRCLKMIVINLQDKSPLKYKLAKGISCSCPSVALNTQLRKQRS</sequence>
<organism evidence="1 2">
    <name type="scientific">Dryococelus australis</name>
    <dbReference type="NCBI Taxonomy" id="614101"/>
    <lineage>
        <taxon>Eukaryota</taxon>
        <taxon>Metazoa</taxon>
        <taxon>Ecdysozoa</taxon>
        <taxon>Arthropoda</taxon>
        <taxon>Hexapoda</taxon>
        <taxon>Insecta</taxon>
        <taxon>Pterygota</taxon>
        <taxon>Neoptera</taxon>
        <taxon>Polyneoptera</taxon>
        <taxon>Phasmatodea</taxon>
        <taxon>Verophasmatodea</taxon>
        <taxon>Anareolatae</taxon>
        <taxon>Phasmatidae</taxon>
        <taxon>Eurycanthinae</taxon>
        <taxon>Dryococelus</taxon>
    </lineage>
</organism>
<evidence type="ECO:0000313" key="1">
    <source>
        <dbReference type="EMBL" id="KAJ8872227.1"/>
    </source>
</evidence>
<dbReference type="EMBL" id="JARBHB010000011">
    <property type="protein sequence ID" value="KAJ8872227.1"/>
    <property type="molecule type" value="Genomic_DNA"/>
</dbReference>
<evidence type="ECO:0000313" key="2">
    <source>
        <dbReference type="Proteomes" id="UP001159363"/>
    </source>
</evidence>
<accession>A0ABQ9GJN1</accession>